<comment type="catalytic activity">
    <reaction evidence="7">
        <text>tRNA(Glu) + L-glutamate + ATP = L-glutamyl-tRNA(Glu) + AMP + diphosphate</text>
        <dbReference type="Rhea" id="RHEA:23540"/>
        <dbReference type="Rhea" id="RHEA-COMP:9663"/>
        <dbReference type="Rhea" id="RHEA-COMP:9680"/>
        <dbReference type="ChEBI" id="CHEBI:29985"/>
        <dbReference type="ChEBI" id="CHEBI:30616"/>
        <dbReference type="ChEBI" id="CHEBI:33019"/>
        <dbReference type="ChEBI" id="CHEBI:78442"/>
        <dbReference type="ChEBI" id="CHEBI:78520"/>
        <dbReference type="ChEBI" id="CHEBI:456215"/>
        <dbReference type="EC" id="6.1.1.17"/>
    </reaction>
</comment>
<dbReference type="InterPro" id="IPR000924">
    <property type="entry name" value="Glu/Gln-tRNA-synth"/>
</dbReference>
<comment type="similarity">
    <text evidence="1 7">Belongs to the class-I aminoacyl-tRNA synthetase family. Glutamate--tRNA ligase type 1 subfamily.</text>
</comment>
<evidence type="ECO:0000256" key="5">
    <source>
        <dbReference type="ARBA" id="ARBA00022917"/>
    </source>
</evidence>
<feature type="domain" description="Aminoacyl-tRNA synthetase class I anticodon-binding" evidence="9">
    <location>
        <begin position="342"/>
        <end position="466"/>
    </location>
</feature>
<comment type="caution">
    <text evidence="10">The sequence shown here is derived from an EMBL/GenBank/DDBJ whole genome shotgun (WGS) entry which is preliminary data.</text>
</comment>
<gene>
    <name evidence="7" type="primary">gltX</name>
    <name evidence="10" type="ORF">A3C24_01200</name>
</gene>
<dbReference type="GO" id="GO:0005829">
    <property type="term" value="C:cytosol"/>
    <property type="evidence" value="ECO:0007669"/>
    <property type="project" value="TreeGrafter"/>
</dbReference>
<dbReference type="PRINTS" id="PR00987">
    <property type="entry name" value="TRNASYNTHGLU"/>
</dbReference>
<dbReference type="GO" id="GO:0008270">
    <property type="term" value="F:zinc ion binding"/>
    <property type="evidence" value="ECO:0007669"/>
    <property type="project" value="InterPro"/>
</dbReference>
<keyword evidence="6 7" id="KW-0030">Aminoacyl-tRNA synthetase</keyword>
<dbReference type="InterPro" id="IPR045462">
    <property type="entry name" value="aa-tRNA-synth_I_cd-bd"/>
</dbReference>
<sequence>MVRTRIAPSPTGEDLHIGNLYTALFNWAFARKHKGHFIVRVEDTDQKRLIQGSEQRIMQTLKDFGLDYDEGIDKDGPFSPYRQSERLDLYKKYAEQLVEQGHAYYCFCTPDRLEKVRKHMMEEKKMSMYDRHCRNLKSHDQPAASDGKLTPHTIRMKIPDDRKISFQDEVRGEISVESNTLDDQVILKSDGYPTYHLAVVVDDHLMEISHVIRGEEWISSTPKHILLHEFFGWEKPTYIHMPLLRNSDRSKLSKRKNPVWASWYLQQGFLPDAVLNFLALMGWSHPKEEEIFSLEEFVEVIDLSRINTVGPIFDMRKLEWMNGEYIRQSPISNLQSQILKYFGDQYPKDIVEKTTPLIQERIKTLKEYDEYCRFFIEKPNKYEINLSEYREILKTLYDGLEKIGDNDWKADNIGENMQVVAKDLNISFSKFFMYVRVAITGKKVTPPLNESMEVLGKKESLQRLQASMV</sequence>
<dbReference type="InterPro" id="IPR008925">
    <property type="entry name" value="aa_tRNA-synth_I_cd-bd_sf"/>
</dbReference>
<comment type="function">
    <text evidence="7">Catalyzes the attachment of glutamate to tRNA(Glu) in a two-step reaction: glutamate is first activated by ATP to form Glu-AMP and then transferred to the acceptor end of tRNA(Glu).</text>
</comment>
<proteinExistence type="inferred from homology"/>
<evidence type="ECO:0000256" key="6">
    <source>
        <dbReference type="ARBA" id="ARBA00023146"/>
    </source>
</evidence>
<comment type="caution">
    <text evidence="7">Lacks conserved residue(s) required for the propagation of feature annotation.</text>
</comment>
<dbReference type="Pfam" id="PF19269">
    <property type="entry name" value="Anticodon_2"/>
    <property type="match status" value="1"/>
</dbReference>
<name>A0A1F7H1Y6_9BACT</name>
<dbReference type="SUPFAM" id="SSF48163">
    <property type="entry name" value="An anticodon-binding domain of class I aminoacyl-tRNA synthetases"/>
    <property type="match status" value="1"/>
</dbReference>
<evidence type="ECO:0000256" key="7">
    <source>
        <dbReference type="HAMAP-Rule" id="MF_00022"/>
    </source>
</evidence>
<dbReference type="Gene3D" id="3.40.50.620">
    <property type="entry name" value="HUPs"/>
    <property type="match status" value="1"/>
</dbReference>
<dbReference type="PROSITE" id="PS00178">
    <property type="entry name" value="AA_TRNA_LIGASE_I"/>
    <property type="match status" value="1"/>
</dbReference>
<dbReference type="InterPro" id="IPR049940">
    <property type="entry name" value="GluQ/Sye"/>
</dbReference>
<dbReference type="PANTHER" id="PTHR43311">
    <property type="entry name" value="GLUTAMATE--TRNA LIGASE"/>
    <property type="match status" value="1"/>
</dbReference>
<dbReference type="NCBIfam" id="TIGR00464">
    <property type="entry name" value="gltX_bact"/>
    <property type="match status" value="1"/>
</dbReference>
<dbReference type="InterPro" id="IPR001412">
    <property type="entry name" value="aa-tRNA-synth_I_CS"/>
</dbReference>
<dbReference type="HAMAP" id="MF_00022">
    <property type="entry name" value="Glu_tRNA_synth_type1"/>
    <property type="match status" value="1"/>
</dbReference>
<evidence type="ECO:0000256" key="4">
    <source>
        <dbReference type="ARBA" id="ARBA00022840"/>
    </source>
</evidence>
<evidence type="ECO:0000256" key="2">
    <source>
        <dbReference type="ARBA" id="ARBA00022598"/>
    </source>
</evidence>
<dbReference type="Pfam" id="PF00749">
    <property type="entry name" value="tRNA-synt_1c"/>
    <property type="match status" value="1"/>
</dbReference>
<dbReference type="InterPro" id="IPR020751">
    <property type="entry name" value="aa-tRNA-synth_I_codon-bd_sub2"/>
</dbReference>
<dbReference type="InterPro" id="IPR020058">
    <property type="entry name" value="Glu/Gln-tRNA-synth_Ib_cat-dom"/>
</dbReference>
<reference evidence="10 11" key="1">
    <citation type="journal article" date="2016" name="Nat. Commun.">
        <title>Thousands of microbial genomes shed light on interconnected biogeochemical processes in an aquifer system.</title>
        <authorList>
            <person name="Anantharaman K."/>
            <person name="Brown C.T."/>
            <person name="Hug L.A."/>
            <person name="Sharon I."/>
            <person name="Castelle C.J."/>
            <person name="Probst A.J."/>
            <person name="Thomas B.C."/>
            <person name="Singh A."/>
            <person name="Wilkins M.J."/>
            <person name="Karaoz U."/>
            <person name="Brodie E.L."/>
            <person name="Williams K.H."/>
            <person name="Hubbard S.S."/>
            <person name="Banfield J.F."/>
        </authorList>
    </citation>
    <scope>NUCLEOTIDE SEQUENCE [LARGE SCALE GENOMIC DNA]</scope>
</reference>
<dbReference type="EC" id="6.1.1.17" evidence="7"/>
<dbReference type="InterPro" id="IPR014729">
    <property type="entry name" value="Rossmann-like_a/b/a_fold"/>
</dbReference>
<protein>
    <recommendedName>
        <fullName evidence="7">Glutamate--tRNA ligase</fullName>
        <ecNumber evidence="7">6.1.1.17</ecNumber>
    </recommendedName>
    <alternativeName>
        <fullName evidence="7">Glutamyl-tRNA synthetase</fullName>
        <shortName evidence="7">GluRS</shortName>
    </alternativeName>
</protein>
<evidence type="ECO:0000259" key="8">
    <source>
        <dbReference type="Pfam" id="PF00749"/>
    </source>
</evidence>
<evidence type="ECO:0000256" key="3">
    <source>
        <dbReference type="ARBA" id="ARBA00022741"/>
    </source>
</evidence>
<dbReference type="InterPro" id="IPR004527">
    <property type="entry name" value="Glu-tRNA-ligase_bac/mito"/>
</dbReference>
<dbReference type="CDD" id="cd00808">
    <property type="entry name" value="GluRS_core"/>
    <property type="match status" value="1"/>
</dbReference>
<dbReference type="SUPFAM" id="SSF52374">
    <property type="entry name" value="Nucleotidylyl transferase"/>
    <property type="match status" value="1"/>
</dbReference>
<evidence type="ECO:0000313" key="10">
    <source>
        <dbReference type="EMBL" id="OGK24722.1"/>
    </source>
</evidence>
<dbReference type="GO" id="GO:0004818">
    <property type="term" value="F:glutamate-tRNA ligase activity"/>
    <property type="evidence" value="ECO:0007669"/>
    <property type="project" value="UniProtKB-UniRule"/>
</dbReference>
<comment type="subcellular location">
    <subcellularLocation>
        <location evidence="7">Cytoplasm</location>
    </subcellularLocation>
</comment>
<accession>A0A1F7H1Y6</accession>
<evidence type="ECO:0000259" key="9">
    <source>
        <dbReference type="Pfam" id="PF19269"/>
    </source>
</evidence>
<dbReference type="PANTHER" id="PTHR43311:SF2">
    <property type="entry name" value="GLUTAMATE--TRNA LIGASE, MITOCHONDRIAL-RELATED"/>
    <property type="match status" value="1"/>
</dbReference>
<feature type="binding site" evidence="7">
    <location>
        <position position="254"/>
    </location>
    <ligand>
        <name>ATP</name>
        <dbReference type="ChEBI" id="CHEBI:30616"/>
    </ligand>
</feature>
<organism evidence="10 11">
    <name type="scientific">Candidatus Roizmanbacteria bacterium RIFCSPHIGHO2_02_FULL_37_24</name>
    <dbReference type="NCBI Taxonomy" id="1802037"/>
    <lineage>
        <taxon>Bacteria</taxon>
        <taxon>Candidatus Roizmaniibacteriota</taxon>
    </lineage>
</organism>
<dbReference type="Proteomes" id="UP000177159">
    <property type="component" value="Unassembled WGS sequence"/>
</dbReference>
<keyword evidence="7" id="KW-0963">Cytoplasm</keyword>
<dbReference type="FunFam" id="3.40.50.620:FF:000045">
    <property type="entry name" value="Glutamate--tRNA ligase, mitochondrial"/>
    <property type="match status" value="1"/>
</dbReference>
<comment type="subunit">
    <text evidence="7">Monomer.</text>
</comment>
<evidence type="ECO:0000313" key="11">
    <source>
        <dbReference type="Proteomes" id="UP000177159"/>
    </source>
</evidence>
<keyword evidence="3 7" id="KW-0547">Nucleotide-binding</keyword>
<dbReference type="GO" id="GO:0006424">
    <property type="term" value="P:glutamyl-tRNA aminoacylation"/>
    <property type="evidence" value="ECO:0007669"/>
    <property type="project" value="UniProtKB-UniRule"/>
</dbReference>
<dbReference type="GO" id="GO:0000049">
    <property type="term" value="F:tRNA binding"/>
    <property type="evidence" value="ECO:0007669"/>
    <property type="project" value="InterPro"/>
</dbReference>
<dbReference type="EMBL" id="MFZM01000004">
    <property type="protein sequence ID" value="OGK24722.1"/>
    <property type="molecule type" value="Genomic_DNA"/>
</dbReference>
<dbReference type="Gene3D" id="1.10.10.350">
    <property type="match status" value="1"/>
</dbReference>
<evidence type="ECO:0000256" key="1">
    <source>
        <dbReference type="ARBA" id="ARBA00007894"/>
    </source>
</evidence>
<dbReference type="AlphaFoldDB" id="A0A1F7H1Y6"/>
<keyword evidence="4 7" id="KW-0067">ATP-binding</keyword>
<feature type="domain" description="Glutamyl/glutaminyl-tRNA synthetase class Ib catalytic" evidence="8">
    <location>
        <begin position="1"/>
        <end position="320"/>
    </location>
</feature>
<dbReference type="GO" id="GO:0005524">
    <property type="term" value="F:ATP binding"/>
    <property type="evidence" value="ECO:0007669"/>
    <property type="project" value="UniProtKB-UniRule"/>
</dbReference>
<keyword evidence="5 7" id="KW-0648">Protein biosynthesis</keyword>
<feature type="short sequence motif" description="'KMSKS' region" evidence="7">
    <location>
        <begin position="251"/>
        <end position="255"/>
    </location>
</feature>
<dbReference type="InterPro" id="IPR033910">
    <property type="entry name" value="GluRS_core"/>
</dbReference>
<keyword evidence="2 7" id="KW-0436">Ligase</keyword>